<evidence type="ECO:0000313" key="6">
    <source>
        <dbReference type="EMBL" id="KAG5496194.1"/>
    </source>
</evidence>
<dbReference type="PANTHER" id="PTHR12378:SF7">
    <property type="entry name" value="DESUMOYLATING ISOPEPTIDASE 1"/>
    <property type="match status" value="1"/>
</dbReference>
<dbReference type="Proteomes" id="UP000674318">
    <property type="component" value="Chromosome 32"/>
</dbReference>
<feature type="compositionally biased region" description="Polar residues" evidence="4">
    <location>
        <begin position="118"/>
        <end position="129"/>
    </location>
</feature>
<dbReference type="Pfam" id="PF05903">
    <property type="entry name" value="Peptidase_C97"/>
    <property type="match status" value="1"/>
</dbReference>
<dbReference type="AlphaFoldDB" id="A0A836HRB4"/>
<keyword evidence="3" id="KW-0378">Hydrolase</keyword>
<dbReference type="PROSITE" id="PS51858">
    <property type="entry name" value="PPPDE"/>
    <property type="match status" value="1"/>
</dbReference>
<dbReference type="GO" id="GO:0006508">
    <property type="term" value="P:proteolysis"/>
    <property type="evidence" value="ECO:0007669"/>
    <property type="project" value="UniProtKB-KW"/>
</dbReference>
<dbReference type="GeneID" id="94288597"/>
<keyword evidence="2" id="KW-0645">Protease</keyword>
<dbReference type="OrthoDB" id="21221at2759"/>
<keyword evidence="7" id="KW-1185">Reference proteome</keyword>
<sequence>MNNAAERTSTTVNTSFSEAVKNPDLLQESESVLLPSKAVRISLCKWREKRLHLSAHEDAPVKTHEEAQQITPSPPLVTTELLLCSPLRTPRPACQSSFLCVPLDAQASAGSPPVKATGNRSTKQNTALQPPNDASVPAAAVRDGESFLLEQCSPTPRDMEVKLHAYDLSSGYLKEYGESLVGIQTPGVYHSGLVCYGIEVYFEGGIGVSAAGRTRFGNMYRTHSLGVTRKTVTEFLRWVAVRAVHRNQIHDYHPIRYNCHHFSLEATQFLLGESASIPKYLFSTVDDLLNTEVGAAVAEAMTITTLGMQSAVARQLRSRTSERQRSLNMQLSSSTACGVMKLPPTAAVLFRVNDRDLARQLLVGLRPYINRLINEKAIKPAALALLEEMASALMEGADCIAPKLVLNYVEMVTESLLHNPITTWGPIFNGLRIAVLHKLCLIPCVFHTKLMSILVLAARDFPRLLPDGRVALLRLVCNFACSAHGALVLSEKRYRDAWVSIVGLGLIDSSSTVVYTAACLSLNLALSSVITSTPSLKREMMNQADDHYALRLATLLLCSLRNRSQEQLPEPSFNMILMALYRLASSNSVALKYIMLHTFKPHYRELLDRCGSNDSRALVCLLRTLEDLYA</sequence>
<gene>
    <name evidence="6" type="ORF">JKF63_02495</name>
</gene>
<evidence type="ECO:0000256" key="1">
    <source>
        <dbReference type="ARBA" id="ARBA00008140"/>
    </source>
</evidence>
<dbReference type="GO" id="GO:0070646">
    <property type="term" value="P:protein modification by small protein removal"/>
    <property type="evidence" value="ECO:0007669"/>
    <property type="project" value="TreeGrafter"/>
</dbReference>
<dbReference type="SMART" id="SM01179">
    <property type="entry name" value="DUF862"/>
    <property type="match status" value="1"/>
</dbReference>
<dbReference type="PANTHER" id="PTHR12378">
    <property type="entry name" value="DESUMOYLATING ISOPEPTIDASE"/>
    <property type="match status" value="1"/>
</dbReference>
<evidence type="ECO:0000256" key="3">
    <source>
        <dbReference type="ARBA" id="ARBA00022801"/>
    </source>
</evidence>
<proteinExistence type="inferred from homology"/>
<evidence type="ECO:0000256" key="2">
    <source>
        <dbReference type="ARBA" id="ARBA00022670"/>
    </source>
</evidence>
<feature type="region of interest" description="Disordered" evidence="4">
    <location>
        <begin position="110"/>
        <end position="135"/>
    </location>
</feature>
<dbReference type="KEGG" id="phet:94288597"/>
<feature type="domain" description="PPPDE" evidence="5">
    <location>
        <begin position="159"/>
        <end position="302"/>
    </location>
</feature>
<organism evidence="6 7">
    <name type="scientific">Porcisia hertigi</name>
    <dbReference type="NCBI Taxonomy" id="2761500"/>
    <lineage>
        <taxon>Eukaryota</taxon>
        <taxon>Discoba</taxon>
        <taxon>Euglenozoa</taxon>
        <taxon>Kinetoplastea</taxon>
        <taxon>Metakinetoplastina</taxon>
        <taxon>Trypanosomatida</taxon>
        <taxon>Trypanosomatidae</taxon>
        <taxon>Leishmaniinae</taxon>
        <taxon>Porcisia</taxon>
    </lineage>
</organism>
<evidence type="ECO:0000259" key="5">
    <source>
        <dbReference type="PROSITE" id="PS51858"/>
    </source>
</evidence>
<comment type="caution">
    <text evidence="6">The sequence shown here is derived from an EMBL/GenBank/DDBJ whole genome shotgun (WGS) entry which is preliminary data.</text>
</comment>
<name>A0A836HRB4_9TRYP</name>
<reference evidence="6 7" key="1">
    <citation type="submission" date="2021-02" db="EMBL/GenBank/DDBJ databases">
        <title>Porcisia hertigi Genome sequencing and assembly.</title>
        <authorList>
            <person name="Almutairi H."/>
            <person name="Gatherer D."/>
        </authorList>
    </citation>
    <scope>NUCLEOTIDE SEQUENCE [LARGE SCALE GENOMIC DNA]</scope>
    <source>
        <strain evidence="6 7">C119</strain>
    </source>
</reference>
<dbReference type="GO" id="GO:0008233">
    <property type="term" value="F:peptidase activity"/>
    <property type="evidence" value="ECO:0007669"/>
    <property type="project" value="UniProtKB-KW"/>
</dbReference>
<evidence type="ECO:0000256" key="4">
    <source>
        <dbReference type="SAM" id="MobiDB-lite"/>
    </source>
</evidence>
<accession>A0A836HRB4</accession>
<dbReference type="EMBL" id="JAFJZO010000032">
    <property type="protein sequence ID" value="KAG5496194.1"/>
    <property type="molecule type" value="Genomic_DNA"/>
</dbReference>
<dbReference type="InterPro" id="IPR008580">
    <property type="entry name" value="PPPDE_dom"/>
</dbReference>
<dbReference type="Gene3D" id="3.90.1720.30">
    <property type="entry name" value="PPPDE domains"/>
    <property type="match status" value="1"/>
</dbReference>
<dbReference type="InterPro" id="IPR042266">
    <property type="entry name" value="PPPDE_sf"/>
</dbReference>
<evidence type="ECO:0000313" key="7">
    <source>
        <dbReference type="Proteomes" id="UP000674318"/>
    </source>
</evidence>
<comment type="similarity">
    <text evidence="1">Belongs to the DeSI family.</text>
</comment>
<dbReference type="RefSeq" id="XP_067754677.1">
    <property type="nucleotide sequence ID" value="XM_067898520.1"/>
</dbReference>
<protein>
    <recommendedName>
        <fullName evidence="5">PPPDE domain-containing protein</fullName>
    </recommendedName>
</protein>